<feature type="compositionally biased region" description="Polar residues" evidence="1">
    <location>
        <begin position="21"/>
        <end position="30"/>
    </location>
</feature>
<dbReference type="EMBL" id="CAIIXF020000004">
    <property type="protein sequence ID" value="CAH1781376.1"/>
    <property type="molecule type" value="Genomic_DNA"/>
</dbReference>
<dbReference type="AlphaFoldDB" id="A0A8S4NLV2"/>
<dbReference type="Proteomes" id="UP000749559">
    <property type="component" value="Unassembled WGS sequence"/>
</dbReference>
<name>A0A8S4NLV2_OWEFU</name>
<protein>
    <submittedName>
        <fullName evidence="2">Uncharacterized protein</fullName>
    </submittedName>
</protein>
<gene>
    <name evidence="2" type="ORF">OFUS_LOCUS7960</name>
</gene>
<reference evidence="2" key="1">
    <citation type="submission" date="2022-03" db="EMBL/GenBank/DDBJ databases">
        <authorList>
            <person name="Martin C."/>
        </authorList>
    </citation>
    <scope>NUCLEOTIDE SEQUENCE</scope>
</reference>
<evidence type="ECO:0000313" key="2">
    <source>
        <dbReference type="EMBL" id="CAH1781376.1"/>
    </source>
</evidence>
<comment type="caution">
    <text evidence="2">The sequence shown here is derived from an EMBL/GenBank/DDBJ whole genome shotgun (WGS) entry which is preliminary data.</text>
</comment>
<proteinExistence type="predicted"/>
<accession>A0A8S4NLV2</accession>
<sequence>MGQSNQPQERAVVTEEYGTAAQPNLYQSPRDQVDGSRSIDELRRVYKTYPKDDDVHEYYLELRNDVNDLFDKHLHGANAREKSYEILDLVRRGYNTVKKLMTYTRHTQVQVRLCLAALVRGRY</sequence>
<feature type="region of interest" description="Disordered" evidence="1">
    <location>
        <begin position="1"/>
        <end position="34"/>
    </location>
</feature>
<evidence type="ECO:0000313" key="3">
    <source>
        <dbReference type="Proteomes" id="UP000749559"/>
    </source>
</evidence>
<keyword evidence="3" id="KW-1185">Reference proteome</keyword>
<organism evidence="2 3">
    <name type="scientific">Owenia fusiformis</name>
    <name type="common">Polychaete worm</name>
    <dbReference type="NCBI Taxonomy" id="6347"/>
    <lineage>
        <taxon>Eukaryota</taxon>
        <taxon>Metazoa</taxon>
        <taxon>Spiralia</taxon>
        <taxon>Lophotrochozoa</taxon>
        <taxon>Annelida</taxon>
        <taxon>Polychaeta</taxon>
        <taxon>Sedentaria</taxon>
        <taxon>Canalipalpata</taxon>
        <taxon>Sabellida</taxon>
        <taxon>Oweniida</taxon>
        <taxon>Oweniidae</taxon>
        <taxon>Owenia</taxon>
    </lineage>
</organism>
<evidence type="ECO:0000256" key="1">
    <source>
        <dbReference type="SAM" id="MobiDB-lite"/>
    </source>
</evidence>